<dbReference type="Proteomes" id="UP000011014">
    <property type="component" value="Unassembled WGS sequence"/>
</dbReference>
<keyword evidence="4 7" id="KW-0863">Zinc-finger</keyword>
<dbReference type="GO" id="GO:0008270">
    <property type="term" value="F:zinc ion binding"/>
    <property type="evidence" value="ECO:0007669"/>
    <property type="project" value="UniProtKB-KW"/>
</dbReference>
<evidence type="ECO:0000256" key="5">
    <source>
        <dbReference type="ARBA" id="ARBA00022833"/>
    </source>
</evidence>
<evidence type="ECO:0000259" key="9">
    <source>
        <dbReference type="PROSITE" id="PS50157"/>
    </source>
</evidence>
<feature type="region of interest" description="Disordered" evidence="8">
    <location>
        <begin position="606"/>
        <end position="625"/>
    </location>
</feature>
<dbReference type="Gene3D" id="3.30.160.60">
    <property type="entry name" value="Classic Zinc Finger"/>
    <property type="match status" value="1"/>
</dbReference>
<organism evidence="10">
    <name type="scientific">Oikopleura dioica</name>
    <name type="common">Tunicate</name>
    <dbReference type="NCBI Taxonomy" id="34765"/>
    <lineage>
        <taxon>Eukaryota</taxon>
        <taxon>Metazoa</taxon>
        <taxon>Chordata</taxon>
        <taxon>Tunicata</taxon>
        <taxon>Appendicularia</taxon>
        <taxon>Copelata</taxon>
        <taxon>Oikopleuridae</taxon>
        <taxon>Oikopleura</taxon>
    </lineage>
</organism>
<evidence type="ECO:0000256" key="6">
    <source>
        <dbReference type="ARBA" id="ARBA00023242"/>
    </source>
</evidence>
<evidence type="ECO:0000256" key="3">
    <source>
        <dbReference type="ARBA" id="ARBA00022737"/>
    </source>
</evidence>
<reference evidence="10" key="1">
    <citation type="journal article" date="2010" name="Science">
        <title>Plasticity of animal genome architecture unmasked by rapid evolution of a pelagic tunicate.</title>
        <authorList>
            <person name="Denoeud F."/>
            <person name="Henriet S."/>
            <person name="Mungpakdee S."/>
            <person name="Aury J.M."/>
            <person name="Da Silva C."/>
            <person name="Brinkmann H."/>
            <person name="Mikhaleva J."/>
            <person name="Olsen L.C."/>
            <person name="Jubin C."/>
            <person name="Canestro C."/>
            <person name="Bouquet J.M."/>
            <person name="Danks G."/>
            <person name="Poulain J."/>
            <person name="Campsteijn C."/>
            <person name="Adamski M."/>
            <person name="Cross I."/>
            <person name="Yadetie F."/>
            <person name="Muffato M."/>
            <person name="Louis A."/>
            <person name="Butcher S."/>
            <person name="Tsagkogeorga G."/>
            <person name="Konrad A."/>
            <person name="Singh S."/>
            <person name="Jensen M.F."/>
            <person name="Cong E.H."/>
            <person name="Eikeseth-Otteraa H."/>
            <person name="Noel B."/>
            <person name="Anthouard V."/>
            <person name="Porcel B.M."/>
            <person name="Kachouri-Lafond R."/>
            <person name="Nishino A."/>
            <person name="Ugolini M."/>
            <person name="Chourrout P."/>
            <person name="Nishida H."/>
            <person name="Aasland R."/>
            <person name="Huzurbazar S."/>
            <person name="Westhof E."/>
            <person name="Delsuc F."/>
            <person name="Lehrach H."/>
            <person name="Reinhardt R."/>
            <person name="Weissenbach J."/>
            <person name="Roy S.W."/>
            <person name="Artiguenave F."/>
            <person name="Postlethwait J.H."/>
            <person name="Manak J.R."/>
            <person name="Thompson E.M."/>
            <person name="Jaillon O."/>
            <person name="Du Pasquier L."/>
            <person name="Boudinot P."/>
            <person name="Liberles D.A."/>
            <person name="Volff J.N."/>
            <person name="Philippe H."/>
            <person name="Lenhard B."/>
            <person name="Roest Crollius H."/>
            <person name="Wincker P."/>
            <person name="Chourrout D."/>
        </authorList>
    </citation>
    <scope>NUCLEOTIDE SEQUENCE [LARGE SCALE GENOMIC DNA]</scope>
</reference>
<feature type="domain" description="C2H2-type" evidence="9">
    <location>
        <begin position="525"/>
        <end position="549"/>
    </location>
</feature>
<keyword evidence="6" id="KW-0539">Nucleus</keyword>
<dbReference type="EMBL" id="FN654316">
    <property type="protein sequence ID" value="CBY31755.1"/>
    <property type="molecule type" value="Genomic_DNA"/>
</dbReference>
<evidence type="ECO:0000313" key="10">
    <source>
        <dbReference type="EMBL" id="CBY31755.1"/>
    </source>
</evidence>
<evidence type="ECO:0000256" key="8">
    <source>
        <dbReference type="SAM" id="MobiDB-lite"/>
    </source>
</evidence>
<feature type="region of interest" description="Disordered" evidence="8">
    <location>
        <begin position="196"/>
        <end position="215"/>
    </location>
</feature>
<dbReference type="InterPro" id="IPR013087">
    <property type="entry name" value="Znf_C2H2_type"/>
</dbReference>
<keyword evidence="5" id="KW-0862">Zinc</keyword>
<dbReference type="PROSITE" id="PS00028">
    <property type="entry name" value="ZINC_FINGER_C2H2_1"/>
    <property type="match status" value="2"/>
</dbReference>
<feature type="domain" description="C2H2-type" evidence="9">
    <location>
        <begin position="367"/>
        <end position="396"/>
    </location>
</feature>
<dbReference type="AlphaFoldDB" id="E4Y805"/>
<sequence length="625" mass="69803">MDNDPVISPYFSVQQNFQNLSVQYPPVGRARQHYYSESAAGPPSRRNSVGGDLSDRISKLIADNNSIVGEKAQPSSKPSDRKRVTKGPWRYEERIQQLGYQPNSGHPRQPSKVRRNSLPVHPLGFNREILRPYPVHDFPQPRSVTRRASLPTAPALVMSQKSPQNCEISWRVNMSSFSQQARPSVICENPIYRSNKKEQEKQAEEPMNVDSKSDDEEVDIIVVDEEDPPMPAYKNHILPSIVTPIDHPMSVIKSIPPVSSEDDPSLAFGETSSVIKPTATITNANKTAGINAEVISALQEVEYRAKKTAENCGTSENRQDTGTVNFVGDGAARKPVLFNPIPDVDANTAAAVQDAEIDSDDEDTRPYKCTHCNKGFRISGHLARHMKSDTHLRRMQELVEIQGGPMFEAQQRRRFNDDATQFDEMQENPHSSAMQLPMPLAVQPPVSFNPAALQTALLQSHLKNFTQPYGYKTLGDIPIRKSPTNFRLGIEAQIYVTHVFLYPSLCENHTLSEEEDEENQQQRKFKCDICDIAFRFQGHLDRHKRSTAHISMLEAGASAAQRSDIDSPPLQQQQQIQRALEANAAASLFSQFGYLPWAAPPIQRTPPSSSFGFVNHIDPPSPSSP</sequence>
<evidence type="ECO:0000256" key="1">
    <source>
        <dbReference type="ARBA" id="ARBA00004123"/>
    </source>
</evidence>
<proteinExistence type="predicted"/>
<dbReference type="InterPro" id="IPR050888">
    <property type="entry name" value="ZnF_C2H2-type_TF"/>
</dbReference>
<evidence type="ECO:0000256" key="7">
    <source>
        <dbReference type="PROSITE-ProRule" id="PRU00042"/>
    </source>
</evidence>
<keyword evidence="3" id="KW-0677">Repeat</keyword>
<dbReference type="PANTHER" id="PTHR24406">
    <property type="entry name" value="TRANSCRIPTIONAL REPRESSOR CTCFL-RELATED"/>
    <property type="match status" value="1"/>
</dbReference>
<comment type="subcellular location">
    <subcellularLocation>
        <location evidence="1">Nucleus</location>
    </subcellularLocation>
</comment>
<dbReference type="SMART" id="SM00355">
    <property type="entry name" value="ZnF_C2H2"/>
    <property type="match status" value="2"/>
</dbReference>
<evidence type="ECO:0000256" key="2">
    <source>
        <dbReference type="ARBA" id="ARBA00022723"/>
    </source>
</evidence>
<dbReference type="SUPFAM" id="SSF57667">
    <property type="entry name" value="beta-beta-alpha zinc fingers"/>
    <property type="match status" value="1"/>
</dbReference>
<feature type="region of interest" description="Disordered" evidence="8">
    <location>
        <begin position="33"/>
        <end position="116"/>
    </location>
</feature>
<feature type="compositionally biased region" description="Polar residues" evidence="8">
    <location>
        <begin position="63"/>
        <end position="77"/>
    </location>
</feature>
<keyword evidence="2" id="KW-0479">Metal-binding</keyword>
<name>E4Y805_OIKDI</name>
<dbReference type="Pfam" id="PF00096">
    <property type="entry name" value="zf-C2H2"/>
    <property type="match status" value="2"/>
</dbReference>
<dbReference type="InterPro" id="IPR036236">
    <property type="entry name" value="Znf_C2H2_sf"/>
</dbReference>
<evidence type="ECO:0000256" key="4">
    <source>
        <dbReference type="ARBA" id="ARBA00022771"/>
    </source>
</evidence>
<accession>E4Y805</accession>
<dbReference type="GO" id="GO:0005634">
    <property type="term" value="C:nucleus"/>
    <property type="evidence" value="ECO:0007669"/>
    <property type="project" value="UniProtKB-SubCell"/>
</dbReference>
<dbReference type="PROSITE" id="PS50157">
    <property type="entry name" value="ZINC_FINGER_C2H2_2"/>
    <property type="match status" value="2"/>
</dbReference>
<protein>
    <recommendedName>
        <fullName evidence="9">C2H2-type domain-containing protein</fullName>
    </recommendedName>
</protein>
<dbReference type="FunFam" id="3.30.160.60:FF:000624">
    <property type="entry name" value="zinc finger protein 697"/>
    <property type="match status" value="1"/>
</dbReference>
<gene>
    <name evidence="10" type="ORF">GSOID_T00028966001</name>
</gene>